<keyword evidence="2" id="KW-1185">Reference proteome</keyword>
<dbReference type="Proteomes" id="UP000000268">
    <property type="component" value="Plasmid pREB1"/>
</dbReference>
<geneLocation type="plasmid" evidence="1 2">
    <name>pREB1</name>
</geneLocation>
<name>A8ZKB8_ACAM1</name>
<reference evidence="1 2" key="1">
    <citation type="journal article" date="2008" name="Proc. Natl. Acad. Sci. U.S.A.">
        <title>Niche adaptation and genome expansion in the chlorophyll d-producing cyanobacterium Acaryochloris marina.</title>
        <authorList>
            <person name="Swingley W.D."/>
            <person name="Chen M."/>
            <person name="Cheung P.C."/>
            <person name="Conrad A.L."/>
            <person name="Dejesa L.C."/>
            <person name="Hao J."/>
            <person name="Honchak B.M."/>
            <person name="Karbach L.E."/>
            <person name="Kurdoglu A."/>
            <person name="Lahiri S."/>
            <person name="Mastrian S.D."/>
            <person name="Miyashita H."/>
            <person name="Page L."/>
            <person name="Ramakrishna P."/>
            <person name="Satoh S."/>
            <person name="Sattley W.M."/>
            <person name="Shimada Y."/>
            <person name="Taylor H.L."/>
            <person name="Tomo T."/>
            <person name="Tsuchiya T."/>
            <person name="Wang Z.T."/>
            <person name="Raymond J."/>
            <person name="Mimuro M."/>
            <person name="Blankenship R.E."/>
            <person name="Touchman J.W."/>
        </authorList>
    </citation>
    <scope>NUCLEOTIDE SEQUENCE [LARGE SCALE GENOMIC DNA]</scope>
    <source>
        <strain evidence="2">MBIC 11017</strain>
        <plasmid evidence="2">Plasmid pREB1</plasmid>
    </source>
</reference>
<protein>
    <submittedName>
        <fullName evidence="1">Uncharacterized protein</fullName>
    </submittedName>
</protein>
<proteinExistence type="predicted"/>
<dbReference type="KEGG" id="amr:AM1_A0109"/>
<sequence>MNSIEKQADFSVLTECFSSYSAYPIHIWEQQYSIVTLHFN</sequence>
<organism evidence="1 2">
    <name type="scientific">Acaryochloris marina (strain MBIC 11017)</name>
    <dbReference type="NCBI Taxonomy" id="329726"/>
    <lineage>
        <taxon>Bacteria</taxon>
        <taxon>Bacillati</taxon>
        <taxon>Cyanobacteriota</taxon>
        <taxon>Cyanophyceae</taxon>
        <taxon>Acaryochloridales</taxon>
        <taxon>Acaryochloridaceae</taxon>
        <taxon>Acaryochloris</taxon>
    </lineage>
</organism>
<gene>
    <name evidence="1" type="ordered locus">AM1_A0109</name>
</gene>
<dbReference type="HOGENOM" id="CLU_3283146_0_0_3"/>
<evidence type="ECO:0000313" key="1">
    <source>
        <dbReference type="EMBL" id="ABW31618.1"/>
    </source>
</evidence>
<dbReference type="EMBL" id="CP000838">
    <property type="protein sequence ID" value="ABW31618.1"/>
    <property type="molecule type" value="Genomic_DNA"/>
</dbReference>
<accession>A8ZKB8</accession>
<dbReference type="AlphaFoldDB" id="A8ZKB8"/>
<evidence type="ECO:0000313" key="2">
    <source>
        <dbReference type="Proteomes" id="UP000000268"/>
    </source>
</evidence>
<keyword evidence="1" id="KW-0614">Plasmid</keyword>